<evidence type="ECO:0000313" key="2">
    <source>
        <dbReference type="Proteomes" id="UP001157502"/>
    </source>
</evidence>
<keyword evidence="2" id="KW-1185">Reference proteome</keyword>
<name>A0ACC2H1H9_DALPE</name>
<reference evidence="1" key="1">
    <citation type="submission" date="2021-05" db="EMBL/GenBank/DDBJ databases">
        <authorList>
            <person name="Pan Q."/>
            <person name="Jouanno E."/>
            <person name="Zahm M."/>
            <person name="Klopp C."/>
            <person name="Cabau C."/>
            <person name="Louis A."/>
            <person name="Berthelot C."/>
            <person name="Parey E."/>
            <person name="Roest Crollius H."/>
            <person name="Montfort J."/>
            <person name="Robinson-Rechavi M."/>
            <person name="Bouchez O."/>
            <person name="Lampietro C."/>
            <person name="Lopez Roques C."/>
            <person name="Donnadieu C."/>
            <person name="Postlethwait J."/>
            <person name="Bobe J."/>
            <person name="Dillon D."/>
            <person name="Chandos A."/>
            <person name="von Hippel F."/>
            <person name="Guiguen Y."/>
        </authorList>
    </citation>
    <scope>NUCLEOTIDE SEQUENCE</scope>
    <source>
        <strain evidence="1">YG-Jan2019</strain>
    </source>
</reference>
<dbReference type="Proteomes" id="UP001157502">
    <property type="component" value="Chromosome 7"/>
</dbReference>
<feature type="non-terminal residue" evidence="1">
    <location>
        <position position="1"/>
    </location>
</feature>
<dbReference type="EMBL" id="CM055734">
    <property type="protein sequence ID" value="KAJ8009630.1"/>
    <property type="molecule type" value="Genomic_DNA"/>
</dbReference>
<accession>A0ACC2H1H9</accession>
<evidence type="ECO:0000313" key="1">
    <source>
        <dbReference type="EMBL" id="KAJ8009630.1"/>
    </source>
</evidence>
<comment type="caution">
    <text evidence="1">The sequence shown here is derived from an EMBL/GenBank/DDBJ whole genome shotgun (WGS) entry which is preliminary data.</text>
</comment>
<organism evidence="1 2">
    <name type="scientific">Dallia pectoralis</name>
    <name type="common">Alaska blackfish</name>
    <dbReference type="NCBI Taxonomy" id="75939"/>
    <lineage>
        <taxon>Eukaryota</taxon>
        <taxon>Metazoa</taxon>
        <taxon>Chordata</taxon>
        <taxon>Craniata</taxon>
        <taxon>Vertebrata</taxon>
        <taxon>Euteleostomi</taxon>
        <taxon>Actinopterygii</taxon>
        <taxon>Neopterygii</taxon>
        <taxon>Teleostei</taxon>
        <taxon>Protacanthopterygii</taxon>
        <taxon>Esociformes</taxon>
        <taxon>Umbridae</taxon>
        <taxon>Dallia</taxon>
    </lineage>
</organism>
<sequence length="70" mass="7543">PSSLYILSSVFSLSTSSPSTPSCLSPSRLPTSKEIQHIKNKAESEGDSAQPCLLTIRKFKRFASSSKPSL</sequence>
<gene>
    <name evidence="1" type="ORF">DPEC_G00090910</name>
</gene>
<proteinExistence type="predicted"/>
<protein>
    <submittedName>
        <fullName evidence="1">Uncharacterized protein</fullName>
    </submittedName>
</protein>